<evidence type="ECO:0000256" key="9">
    <source>
        <dbReference type="ARBA" id="ARBA00023157"/>
    </source>
</evidence>
<keyword evidence="10" id="KW-0675">Receptor</keyword>
<evidence type="ECO:0000256" key="3">
    <source>
        <dbReference type="ARBA" id="ARBA00022448"/>
    </source>
</evidence>
<feature type="transmembrane region" description="Helical" evidence="11">
    <location>
        <begin position="219"/>
        <end position="240"/>
    </location>
</feature>
<evidence type="ECO:0000256" key="6">
    <source>
        <dbReference type="ARBA" id="ARBA00022729"/>
    </source>
</evidence>
<accession>A0A6P8ELJ2</accession>
<keyword evidence="7 11" id="KW-1133">Transmembrane helix</keyword>
<organism evidence="13 14">
    <name type="scientific">Clupea harengus</name>
    <name type="common">Atlantic herring</name>
    <dbReference type="NCBI Taxonomy" id="7950"/>
    <lineage>
        <taxon>Eukaryota</taxon>
        <taxon>Metazoa</taxon>
        <taxon>Chordata</taxon>
        <taxon>Craniata</taxon>
        <taxon>Vertebrata</taxon>
        <taxon>Euteleostomi</taxon>
        <taxon>Actinopterygii</taxon>
        <taxon>Neopterygii</taxon>
        <taxon>Teleostei</taxon>
        <taxon>Clupei</taxon>
        <taxon>Clupeiformes</taxon>
        <taxon>Clupeoidei</taxon>
        <taxon>Clupeidae</taxon>
        <taxon>Clupea</taxon>
    </lineage>
</organism>
<dbReference type="GeneID" id="105892766"/>
<feature type="signal peptide" evidence="12">
    <location>
        <begin position="1"/>
        <end position="18"/>
    </location>
</feature>
<reference evidence="14" key="1">
    <citation type="submission" date="2025-08" db="UniProtKB">
        <authorList>
            <consortium name="RefSeq"/>
        </authorList>
    </citation>
    <scope>IDENTIFICATION</scope>
</reference>
<keyword evidence="13" id="KW-1185">Reference proteome</keyword>
<proteinExistence type="inferred from homology"/>
<gene>
    <name evidence="14" type="primary">LOC105892766</name>
</gene>
<dbReference type="InterPro" id="IPR006985">
    <property type="entry name" value="RAMP"/>
</dbReference>
<keyword evidence="4" id="KW-1003">Cell membrane</keyword>
<dbReference type="RefSeq" id="XP_031416923.1">
    <property type="nucleotide sequence ID" value="XM_031561063.2"/>
</dbReference>
<evidence type="ECO:0000256" key="4">
    <source>
        <dbReference type="ARBA" id="ARBA00022475"/>
    </source>
</evidence>
<comment type="subcellular location">
    <subcellularLocation>
        <location evidence="1">Cell membrane</location>
        <topology evidence="1">Single-pass type I membrane protein</topology>
    </subcellularLocation>
</comment>
<dbReference type="Proteomes" id="UP000515152">
    <property type="component" value="Chromosome 23"/>
</dbReference>
<protein>
    <submittedName>
        <fullName evidence="14">Uncharacterized protein LOC105892766 isoform X1</fullName>
    </submittedName>
</protein>
<sequence length="246" mass="28097">MLFSTLLLTVPFVFLSSGERLLSNETLIDAGVNQTLHYGDTTEGYHDNITTTPHEAINDTLLLDDTLPTKVSQRDRETPHALPHSHNSNMVPNINKTLLFNDTLEGNVTYEDNEAFQDQEEYHVHWHCNTSELEFYSDEFCGAQFHVQMSAIPKQRWCDWEEVIKPYNVLSICMEYVAGQLSCYYPNQQTHAYFMATHESYFSSCPEEEEVLWDAPPGLALALTLLPVSLLPAFVIMAVWKNSGRE</sequence>
<dbReference type="GO" id="GO:0006816">
    <property type="term" value="P:calcium ion transport"/>
    <property type="evidence" value="ECO:0007669"/>
    <property type="project" value="TreeGrafter"/>
</dbReference>
<evidence type="ECO:0000256" key="2">
    <source>
        <dbReference type="ARBA" id="ARBA00007087"/>
    </source>
</evidence>
<evidence type="ECO:0000256" key="10">
    <source>
        <dbReference type="ARBA" id="ARBA00023170"/>
    </source>
</evidence>
<dbReference type="GO" id="GO:0001525">
    <property type="term" value="P:angiogenesis"/>
    <property type="evidence" value="ECO:0007669"/>
    <property type="project" value="TreeGrafter"/>
</dbReference>
<name>A0A6P8ELJ2_CLUHA</name>
<keyword evidence="8 11" id="KW-0472">Membrane</keyword>
<evidence type="ECO:0000256" key="5">
    <source>
        <dbReference type="ARBA" id="ARBA00022692"/>
    </source>
</evidence>
<keyword evidence="5 11" id="KW-0812">Transmembrane</keyword>
<dbReference type="GO" id="GO:0007186">
    <property type="term" value="P:G protein-coupled receptor signaling pathway"/>
    <property type="evidence" value="ECO:0007669"/>
    <property type="project" value="TreeGrafter"/>
</dbReference>
<dbReference type="InterPro" id="IPR038126">
    <property type="entry name" value="RAMP_sf"/>
</dbReference>
<evidence type="ECO:0000256" key="8">
    <source>
        <dbReference type="ARBA" id="ARBA00023136"/>
    </source>
</evidence>
<dbReference type="Gene3D" id="1.10.150.510">
    <property type="entry name" value="Receptor activity modifying family"/>
    <property type="match status" value="1"/>
</dbReference>
<dbReference type="GO" id="GO:0006886">
    <property type="term" value="P:intracellular protein transport"/>
    <property type="evidence" value="ECO:0007669"/>
    <property type="project" value="InterPro"/>
</dbReference>
<dbReference type="GO" id="GO:0032870">
    <property type="term" value="P:cellular response to hormone stimulus"/>
    <property type="evidence" value="ECO:0007669"/>
    <property type="project" value="TreeGrafter"/>
</dbReference>
<dbReference type="GO" id="GO:0009986">
    <property type="term" value="C:cell surface"/>
    <property type="evidence" value="ECO:0007669"/>
    <property type="project" value="TreeGrafter"/>
</dbReference>
<dbReference type="GO" id="GO:0072659">
    <property type="term" value="P:protein localization to plasma membrane"/>
    <property type="evidence" value="ECO:0007669"/>
    <property type="project" value="TreeGrafter"/>
</dbReference>
<keyword evidence="9" id="KW-1015">Disulfide bond</keyword>
<dbReference type="AlphaFoldDB" id="A0A6P8ELJ2"/>
<keyword evidence="3" id="KW-0813">Transport</keyword>
<feature type="chain" id="PRO_5027888327" evidence="12">
    <location>
        <begin position="19"/>
        <end position="246"/>
    </location>
</feature>
<dbReference type="GO" id="GO:0015026">
    <property type="term" value="F:coreceptor activity"/>
    <property type="evidence" value="ECO:0007669"/>
    <property type="project" value="InterPro"/>
</dbReference>
<dbReference type="PANTHER" id="PTHR14076:SF9">
    <property type="entry name" value="RECEPTOR ACTIVITY-MODIFYING PROTEIN 2"/>
    <property type="match status" value="1"/>
</dbReference>
<evidence type="ECO:0000256" key="12">
    <source>
        <dbReference type="SAM" id="SignalP"/>
    </source>
</evidence>
<keyword evidence="6 12" id="KW-0732">Signal</keyword>
<dbReference type="Pfam" id="PF04901">
    <property type="entry name" value="RAMP"/>
    <property type="match status" value="1"/>
</dbReference>
<dbReference type="OrthoDB" id="8957617at2759"/>
<evidence type="ECO:0000313" key="13">
    <source>
        <dbReference type="Proteomes" id="UP000515152"/>
    </source>
</evidence>
<dbReference type="PANTHER" id="PTHR14076">
    <property type="entry name" value="RECEPTOR ACTIVITY MODIFYING PROTEIN RAMP"/>
    <property type="match status" value="1"/>
</dbReference>
<evidence type="ECO:0000256" key="7">
    <source>
        <dbReference type="ARBA" id="ARBA00022989"/>
    </source>
</evidence>
<dbReference type="GO" id="GO:0005886">
    <property type="term" value="C:plasma membrane"/>
    <property type="evidence" value="ECO:0007669"/>
    <property type="project" value="UniProtKB-SubCell"/>
</dbReference>
<dbReference type="GO" id="GO:0031623">
    <property type="term" value="P:receptor internalization"/>
    <property type="evidence" value="ECO:0007669"/>
    <property type="project" value="TreeGrafter"/>
</dbReference>
<evidence type="ECO:0000256" key="1">
    <source>
        <dbReference type="ARBA" id="ARBA00004251"/>
    </source>
</evidence>
<evidence type="ECO:0000256" key="11">
    <source>
        <dbReference type="SAM" id="Phobius"/>
    </source>
</evidence>
<comment type="similarity">
    <text evidence="2">Belongs to the RAMP family.</text>
</comment>
<dbReference type="GO" id="GO:0008277">
    <property type="term" value="P:regulation of G protein-coupled receptor signaling pathway"/>
    <property type="evidence" value="ECO:0007669"/>
    <property type="project" value="InterPro"/>
</dbReference>
<evidence type="ECO:0000313" key="14">
    <source>
        <dbReference type="RefSeq" id="XP_031416923.1"/>
    </source>
</evidence>
<dbReference type="GO" id="GO:0043235">
    <property type="term" value="C:receptor complex"/>
    <property type="evidence" value="ECO:0007669"/>
    <property type="project" value="TreeGrafter"/>
</dbReference>